<dbReference type="Proteomes" id="UP000625711">
    <property type="component" value="Unassembled WGS sequence"/>
</dbReference>
<evidence type="ECO:0000256" key="4">
    <source>
        <dbReference type="ARBA" id="ARBA00022980"/>
    </source>
</evidence>
<dbReference type="GO" id="GO:0003735">
    <property type="term" value="F:structural constituent of ribosome"/>
    <property type="evidence" value="ECO:0007669"/>
    <property type="project" value="InterPro"/>
</dbReference>
<dbReference type="GO" id="GO:0005762">
    <property type="term" value="C:mitochondrial large ribosomal subunit"/>
    <property type="evidence" value="ECO:0007669"/>
    <property type="project" value="TreeGrafter"/>
</dbReference>
<evidence type="ECO:0000256" key="1">
    <source>
        <dbReference type="ARBA" id="ARBA00004173"/>
    </source>
</evidence>
<evidence type="ECO:0000256" key="5">
    <source>
        <dbReference type="ARBA" id="ARBA00023128"/>
    </source>
</evidence>
<accession>A0A834IVW2</accession>
<evidence type="ECO:0000256" key="3">
    <source>
        <dbReference type="ARBA" id="ARBA00022946"/>
    </source>
</evidence>
<dbReference type="Gene3D" id="3.90.470.10">
    <property type="entry name" value="Ribosomal protein L22/L17"/>
    <property type="match status" value="1"/>
</dbReference>
<dbReference type="SUPFAM" id="SSF54843">
    <property type="entry name" value="Ribosomal protein L22"/>
    <property type="match status" value="1"/>
</dbReference>
<evidence type="ECO:0000256" key="2">
    <source>
        <dbReference type="ARBA" id="ARBA00009451"/>
    </source>
</evidence>
<comment type="caution">
    <text evidence="11">The sequence shown here is derived from an EMBL/GenBank/DDBJ whole genome shotgun (WGS) entry which is preliminary data.</text>
</comment>
<keyword evidence="3" id="KW-0809">Transit peptide</keyword>
<keyword evidence="12" id="KW-1185">Reference proteome</keyword>
<evidence type="ECO:0000313" key="12">
    <source>
        <dbReference type="Proteomes" id="UP000625711"/>
    </source>
</evidence>
<sequence length="232" mass="27015">MILLGDHNSCESNFSESLESVLRLWSLEAGVLLGTKLCNPIFFQTAAHFHNTVALSAWHGQNKVPSKWLDYNKKIYPPQTPDEEPRPAFVCHQHTNIKYSPYKMWYIASLVRGMAVDEAIKQLKFIPKKGAKDVREVIEEAKELAVKEHNVEFGSNMWVAESFVGKGRVIKGMRRHGRQRFGIIEYIHCHYFVRLEEGPPPENYYQHAPKEAHEQLEEWLQQMRRRKITNSL</sequence>
<dbReference type="EMBL" id="JAACXV010000015">
    <property type="protein sequence ID" value="KAF7287225.1"/>
    <property type="molecule type" value="Genomic_DNA"/>
</dbReference>
<dbReference type="PANTHER" id="PTHR13501">
    <property type="entry name" value="CHLOROPLAST 50S RIBOSOMAL PROTEIN L22-RELATED"/>
    <property type="match status" value="1"/>
</dbReference>
<protein>
    <recommendedName>
        <fullName evidence="7">Large ribosomal subunit protein uL22m</fullName>
    </recommendedName>
    <alternativeName>
        <fullName evidence="8">39S ribosomal protein L22, mitochondrial</fullName>
    </alternativeName>
</protein>
<evidence type="ECO:0000256" key="10">
    <source>
        <dbReference type="RuleBase" id="RU004005"/>
    </source>
</evidence>
<evidence type="ECO:0000256" key="9">
    <source>
        <dbReference type="ARBA" id="ARBA00038782"/>
    </source>
</evidence>
<keyword evidence="6 10" id="KW-0687">Ribonucleoprotein</keyword>
<dbReference type="InterPro" id="IPR001063">
    <property type="entry name" value="Ribosomal_uL22"/>
</dbReference>
<dbReference type="AlphaFoldDB" id="A0A834IVW2"/>
<keyword evidence="5" id="KW-0496">Mitochondrion</keyword>
<reference evidence="11" key="1">
    <citation type="submission" date="2020-08" db="EMBL/GenBank/DDBJ databases">
        <title>Genome sequencing and assembly of the red palm weevil Rhynchophorus ferrugineus.</title>
        <authorList>
            <person name="Dias G.B."/>
            <person name="Bergman C.M."/>
            <person name="Manee M."/>
        </authorList>
    </citation>
    <scope>NUCLEOTIDE SEQUENCE</scope>
    <source>
        <strain evidence="11">AA-2017</strain>
        <tissue evidence="11">Whole larva</tissue>
    </source>
</reference>
<organism evidence="11 12">
    <name type="scientific">Rhynchophorus ferrugineus</name>
    <name type="common">Red palm weevil</name>
    <name type="synonym">Curculio ferrugineus</name>
    <dbReference type="NCBI Taxonomy" id="354439"/>
    <lineage>
        <taxon>Eukaryota</taxon>
        <taxon>Metazoa</taxon>
        <taxon>Ecdysozoa</taxon>
        <taxon>Arthropoda</taxon>
        <taxon>Hexapoda</taxon>
        <taxon>Insecta</taxon>
        <taxon>Pterygota</taxon>
        <taxon>Neoptera</taxon>
        <taxon>Endopterygota</taxon>
        <taxon>Coleoptera</taxon>
        <taxon>Polyphaga</taxon>
        <taxon>Cucujiformia</taxon>
        <taxon>Curculionidae</taxon>
        <taxon>Dryophthorinae</taxon>
        <taxon>Rhynchophorus</taxon>
    </lineage>
</organism>
<dbReference type="FunFam" id="3.90.470.10:FF:000009">
    <property type="entry name" value="39S ribosomal protein L22, mitochondrial"/>
    <property type="match status" value="1"/>
</dbReference>
<name>A0A834IVW2_RHYFE</name>
<dbReference type="OrthoDB" id="416470at2759"/>
<dbReference type="GO" id="GO:0006412">
    <property type="term" value="P:translation"/>
    <property type="evidence" value="ECO:0007669"/>
    <property type="project" value="InterPro"/>
</dbReference>
<evidence type="ECO:0000256" key="6">
    <source>
        <dbReference type="ARBA" id="ARBA00023274"/>
    </source>
</evidence>
<keyword evidence="4 10" id="KW-0689">Ribosomal protein</keyword>
<evidence type="ECO:0000313" key="11">
    <source>
        <dbReference type="EMBL" id="KAF7287225.1"/>
    </source>
</evidence>
<comment type="similarity">
    <text evidence="2 10">Belongs to the universal ribosomal protein uL22 family.</text>
</comment>
<evidence type="ECO:0000256" key="8">
    <source>
        <dbReference type="ARBA" id="ARBA00035506"/>
    </source>
</evidence>
<dbReference type="Pfam" id="PF00237">
    <property type="entry name" value="Ribosomal_L22"/>
    <property type="match status" value="1"/>
</dbReference>
<evidence type="ECO:0000256" key="7">
    <source>
        <dbReference type="ARBA" id="ARBA00035286"/>
    </source>
</evidence>
<dbReference type="InterPro" id="IPR047867">
    <property type="entry name" value="Ribosomal_uL22_bac/org-type"/>
</dbReference>
<comment type="subunit">
    <text evidence="9">Component of the mitochondrial ribosome large subunit (39S) which comprises a 16S rRNA and about 50 distinct proteins.</text>
</comment>
<gene>
    <name evidence="11" type="ORF">GWI33_002044</name>
</gene>
<proteinExistence type="inferred from homology"/>
<dbReference type="InterPro" id="IPR036394">
    <property type="entry name" value="Ribosomal_uL22_sf"/>
</dbReference>
<dbReference type="PANTHER" id="PTHR13501:SF8">
    <property type="entry name" value="LARGE RIBOSOMAL SUBUNIT PROTEIN UL22M"/>
    <property type="match status" value="1"/>
</dbReference>
<comment type="subcellular location">
    <subcellularLocation>
        <location evidence="1">Mitochondrion</location>
    </subcellularLocation>
</comment>